<dbReference type="GO" id="GO:0047617">
    <property type="term" value="F:fatty acyl-CoA hydrolase activity"/>
    <property type="evidence" value="ECO:0007669"/>
    <property type="project" value="InterPro"/>
</dbReference>
<dbReference type="GO" id="GO:0009062">
    <property type="term" value="P:fatty acid catabolic process"/>
    <property type="evidence" value="ECO:0007669"/>
    <property type="project" value="TreeGrafter"/>
</dbReference>
<evidence type="ECO:0000256" key="2">
    <source>
        <dbReference type="ARBA" id="ARBA00022801"/>
    </source>
</evidence>
<dbReference type="PANTHER" id="PTHR11066:SF34">
    <property type="entry name" value="ACYL-COENZYME A THIOESTERASE 8"/>
    <property type="match status" value="1"/>
</dbReference>
<proteinExistence type="inferred from homology"/>
<evidence type="ECO:0000313" key="5">
    <source>
        <dbReference type="EMBL" id="ROO87885.1"/>
    </source>
</evidence>
<dbReference type="OrthoDB" id="9781019at2"/>
<dbReference type="AlphaFoldDB" id="A0A3N1D2W9"/>
<evidence type="ECO:0000256" key="1">
    <source>
        <dbReference type="ARBA" id="ARBA00006538"/>
    </source>
</evidence>
<dbReference type="Proteomes" id="UP000272400">
    <property type="component" value="Unassembled WGS sequence"/>
</dbReference>
<dbReference type="EMBL" id="RJKE01000001">
    <property type="protein sequence ID" value="ROO87885.1"/>
    <property type="molecule type" value="Genomic_DNA"/>
</dbReference>
<comment type="caution">
    <text evidence="5">The sequence shown here is derived from an EMBL/GenBank/DDBJ whole genome shotgun (WGS) entry which is preliminary data.</text>
</comment>
<accession>A0A3N1D2W9</accession>
<name>A0A3N1D2W9_9ACTN</name>
<gene>
    <name evidence="5" type="ORF">EDD29_5533</name>
</gene>
<feature type="domain" description="Acyl-CoA thioesterase-like N-terminal HotDog" evidence="4">
    <location>
        <begin position="26"/>
        <end position="102"/>
    </location>
</feature>
<comment type="similarity">
    <text evidence="1">Belongs to the C/M/P thioester hydrolase family.</text>
</comment>
<dbReference type="Gene3D" id="2.40.160.210">
    <property type="entry name" value="Acyl-CoA thioesterase, double hotdog domain"/>
    <property type="match status" value="1"/>
</dbReference>
<dbReference type="InterPro" id="IPR049449">
    <property type="entry name" value="TesB_ACOT8-like_N"/>
</dbReference>
<dbReference type="Pfam" id="PF13622">
    <property type="entry name" value="4HBT_3"/>
    <property type="match status" value="1"/>
</dbReference>
<dbReference type="Pfam" id="PF02551">
    <property type="entry name" value="Acyl_CoA_thio"/>
    <property type="match status" value="1"/>
</dbReference>
<dbReference type="RefSeq" id="WP_123667117.1">
    <property type="nucleotide sequence ID" value="NZ_RJKE01000001.1"/>
</dbReference>
<dbReference type="SUPFAM" id="SSF54637">
    <property type="entry name" value="Thioesterase/thiol ester dehydrase-isomerase"/>
    <property type="match status" value="2"/>
</dbReference>
<protein>
    <submittedName>
        <fullName evidence="5">Acyl-CoA thioesterase-2</fullName>
    </submittedName>
</protein>
<dbReference type="CDD" id="cd03445">
    <property type="entry name" value="Thioesterase_II_repeat2"/>
    <property type="match status" value="1"/>
</dbReference>
<feature type="domain" description="Acyl-CoA thioesterase 2 C-terminal" evidence="3">
    <location>
        <begin position="153"/>
        <end position="273"/>
    </location>
</feature>
<evidence type="ECO:0000259" key="4">
    <source>
        <dbReference type="Pfam" id="PF13622"/>
    </source>
</evidence>
<evidence type="ECO:0000259" key="3">
    <source>
        <dbReference type="Pfam" id="PF02551"/>
    </source>
</evidence>
<sequence>MTEILGLERLEEFLFRGRGTPTESAWMFGGEVVAQALMAAGRTVPPDRPVHSVHANFLRPGDPSEPVLYRVEATRDGAGFSTRRSIGLQHGKQIFQLTASFHVPEPGYRHEPAVAPRPGPETLVSSEETLALADAETRKWFDRMHREMPLEVRFATGPGRTATEGGHPPVHRFWFRSAHPLPDDPLLHTCVLAYASDLLLLASALPPHRPTIDDRIMFASLDHTLWLHGPVRADDWLFYDQEGLWAGGGRALCRGAMSDGSGRLVANVAQEGLIRVPEHTPGTSESRRG</sequence>
<keyword evidence="6" id="KW-1185">Reference proteome</keyword>
<dbReference type="InterPro" id="IPR029069">
    <property type="entry name" value="HotDog_dom_sf"/>
</dbReference>
<organism evidence="5 6">
    <name type="scientific">Actinocorallia herbida</name>
    <dbReference type="NCBI Taxonomy" id="58109"/>
    <lineage>
        <taxon>Bacteria</taxon>
        <taxon>Bacillati</taxon>
        <taxon>Actinomycetota</taxon>
        <taxon>Actinomycetes</taxon>
        <taxon>Streptosporangiales</taxon>
        <taxon>Thermomonosporaceae</taxon>
        <taxon>Actinocorallia</taxon>
    </lineage>
</organism>
<dbReference type="InterPro" id="IPR025652">
    <property type="entry name" value="TesB_C"/>
</dbReference>
<dbReference type="PANTHER" id="PTHR11066">
    <property type="entry name" value="ACYL-COA THIOESTERASE"/>
    <property type="match status" value="1"/>
</dbReference>
<dbReference type="CDD" id="cd03444">
    <property type="entry name" value="Thioesterase_II_repeat1"/>
    <property type="match status" value="1"/>
</dbReference>
<keyword evidence="2" id="KW-0378">Hydrolase</keyword>
<dbReference type="GO" id="GO:0006637">
    <property type="term" value="P:acyl-CoA metabolic process"/>
    <property type="evidence" value="ECO:0007669"/>
    <property type="project" value="InterPro"/>
</dbReference>
<dbReference type="InterPro" id="IPR003703">
    <property type="entry name" value="Acyl_CoA_thio"/>
</dbReference>
<evidence type="ECO:0000313" key="6">
    <source>
        <dbReference type="Proteomes" id="UP000272400"/>
    </source>
</evidence>
<reference evidence="5 6" key="1">
    <citation type="submission" date="2018-11" db="EMBL/GenBank/DDBJ databases">
        <title>Sequencing the genomes of 1000 actinobacteria strains.</title>
        <authorList>
            <person name="Klenk H.-P."/>
        </authorList>
    </citation>
    <scope>NUCLEOTIDE SEQUENCE [LARGE SCALE GENOMIC DNA]</scope>
    <source>
        <strain evidence="5 6">DSM 44254</strain>
    </source>
</reference>
<dbReference type="InterPro" id="IPR042171">
    <property type="entry name" value="Acyl-CoA_hotdog"/>
</dbReference>